<evidence type="ECO:0000313" key="2">
    <source>
        <dbReference type="Proteomes" id="UP000789342"/>
    </source>
</evidence>
<dbReference type="Proteomes" id="UP000789342">
    <property type="component" value="Unassembled WGS sequence"/>
</dbReference>
<comment type="caution">
    <text evidence="1">The sequence shown here is derived from an EMBL/GenBank/DDBJ whole genome shotgun (WGS) entry which is preliminary data.</text>
</comment>
<evidence type="ECO:0000313" key="1">
    <source>
        <dbReference type="EMBL" id="CAG8753907.1"/>
    </source>
</evidence>
<name>A0A9N9NR89_9GLOM</name>
<keyword evidence="2" id="KW-1185">Reference proteome</keyword>
<accession>A0A9N9NR89</accession>
<sequence length="178" mass="20347">NEIWNNKAFGSEFANSLNEDTYVLNVILPAIRATLQDLPFVSKSDSSADQRGIDEVVEDHMLYDEIKLWREANDGMYYVRKRCKPDKDEFDIVGVQVAGQTMRSNVFIRDNADIHRYYHLLEAKVPIQPSDSVIVAKFVELLLVLRNILIVNMSLLYNAPLSRSARLLEKSSTVTSPR</sequence>
<reference evidence="1" key="1">
    <citation type="submission" date="2021-06" db="EMBL/GenBank/DDBJ databases">
        <authorList>
            <person name="Kallberg Y."/>
            <person name="Tangrot J."/>
            <person name="Rosling A."/>
        </authorList>
    </citation>
    <scope>NUCLEOTIDE SEQUENCE</scope>
    <source>
        <strain evidence="1">CL551</strain>
    </source>
</reference>
<proteinExistence type="predicted"/>
<dbReference type="EMBL" id="CAJVPV010036845">
    <property type="protein sequence ID" value="CAG8753907.1"/>
    <property type="molecule type" value="Genomic_DNA"/>
</dbReference>
<protein>
    <submittedName>
        <fullName evidence="1">8328_t:CDS:1</fullName>
    </submittedName>
</protein>
<gene>
    <name evidence="1" type="ORF">AMORRO_LOCUS15481</name>
</gene>
<feature type="non-terminal residue" evidence="1">
    <location>
        <position position="1"/>
    </location>
</feature>
<feature type="non-terminal residue" evidence="1">
    <location>
        <position position="178"/>
    </location>
</feature>
<dbReference type="AlphaFoldDB" id="A0A9N9NR89"/>
<dbReference type="OrthoDB" id="2421246at2759"/>
<organism evidence="1 2">
    <name type="scientific">Acaulospora morrowiae</name>
    <dbReference type="NCBI Taxonomy" id="94023"/>
    <lineage>
        <taxon>Eukaryota</taxon>
        <taxon>Fungi</taxon>
        <taxon>Fungi incertae sedis</taxon>
        <taxon>Mucoromycota</taxon>
        <taxon>Glomeromycotina</taxon>
        <taxon>Glomeromycetes</taxon>
        <taxon>Diversisporales</taxon>
        <taxon>Acaulosporaceae</taxon>
        <taxon>Acaulospora</taxon>
    </lineage>
</organism>